<organism evidence="3 4">
    <name type="scientific">Boletus reticuloceps</name>
    <dbReference type="NCBI Taxonomy" id="495285"/>
    <lineage>
        <taxon>Eukaryota</taxon>
        <taxon>Fungi</taxon>
        <taxon>Dikarya</taxon>
        <taxon>Basidiomycota</taxon>
        <taxon>Agaricomycotina</taxon>
        <taxon>Agaricomycetes</taxon>
        <taxon>Agaricomycetidae</taxon>
        <taxon>Boletales</taxon>
        <taxon>Boletineae</taxon>
        <taxon>Boletaceae</taxon>
        <taxon>Boletoideae</taxon>
        <taxon>Boletus</taxon>
    </lineage>
</organism>
<sequence>MAPTRRSDPPNANASKSGPSWTARPSRVMAGKGGHVAQLQKTAFVIEQAQHASEQSKDLLHDEPINKMAPTLRRPRKKKTGKKPAKDTAMVNNVDSDPFGSDSQPIAKSRPDSRFGLQPRGSGFVGRQTLQDYKKDHPKNSPVVCPGNGGVHHKAWPPTNSNDGGNRMAIDNEGSHRHHSEVRDHGHQMDVDRLPGSLFDFDNGQVIQDVIRGQDYQSARENHEDQIIHDLASQDDIRVQPPHHCAQQAPPQPSNLSRHSSTRDSTQPHRHVSNTERLQEHALPSPPISRSNSNRGDKHDHDNGTQVSSAVHRGDEHADTDYDLLGRKHSSNPHRKSLSRTILPVFETALARRECVATGTISQPNQVPVVQHNHVAAPPSRAQNDNAAAVNEVPAARQLQGPVEHNHAASSNLTTEGGYDDKRRDMATLLYDDLGSFHSVIKKTAQEAIASGYPVHAPTTVIPREARMVAIKEQVTSLLQDANYLHGVPNEHGKRAYFSHPVLRQICLSVFYASSRKSLHTFLEFQQSVPVKVLALVHFVLTVYKKHGRDTNPSLNAKELEVSYYRFLQSLQGVIRHHSKGP</sequence>
<feature type="compositionally biased region" description="Polar residues" evidence="1">
    <location>
        <begin position="90"/>
        <end position="106"/>
    </location>
</feature>
<feature type="compositionally biased region" description="Polar residues" evidence="1">
    <location>
        <begin position="10"/>
        <end position="20"/>
    </location>
</feature>
<name>A0A8I2YEP1_9AGAM</name>
<dbReference type="InterPro" id="IPR045341">
    <property type="entry name" value="DUF6532"/>
</dbReference>
<dbReference type="AlphaFoldDB" id="A0A8I2YEP1"/>
<keyword evidence="4" id="KW-1185">Reference proteome</keyword>
<evidence type="ECO:0000313" key="3">
    <source>
        <dbReference type="EMBL" id="KAG6370454.1"/>
    </source>
</evidence>
<dbReference type="Pfam" id="PF20149">
    <property type="entry name" value="DUF6532"/>
    <property type="match status" value="1"/>
</dbReference>
<reference evidence="3" key="1">
    <citation type="submission" date="2021-03" db="EMBL/GenBank/DDBJ databases">
        <title>Evolutionary innovations through gain and loss of genes in the ectomycorrhizal Boletales.</title>
        <authorList>
            <person name="Wu G."/>
            <person name="Miyauchi S."/>
            <person name="Morin E."/>
            <person name="Yang Z.-L."/>
            <person name="Xu J."/>
            <person name="Martin F.M."/>
        </authorList>
    </citation>
    <scope>NUCLEOTIDE SEQUENCE</scope>
    <source>
        <strain evidence="3">BR01</strain>
    </source>
</reference>
<evidence type="ECO:0000313" key="4">
    <source>
        <dbReference type="Proteomes" id="UP000683000"/>
    </source>
</evidence>
<evidence type="ECO:0000256" key="1">
    <source>
        <dbReference type="SAM" id="MobiDB-lite"/>
    </source>
</evidence>
<evidence type="ECO:0000259" key="2">
    <source>
        <dbReference type="Pfam" id="PF20149"/>
    </source>
</evidence>
<protein>
    <recommendedName>
        <fullName evidence="2">DUF6532 domain-containing protein</fullName>
    </recommendedName>
</protein>
<comment type="caution">
    <text evidence="3">The sequence shown here is derived from an EMBL/GenBank/DDBJ whole genome shotgun (WGS) entry which is preliminary data.</text>
</comment>
<feature type="domain" description="DUF6532" evidence="2">
    <location>
        <begin position="421"/>
        <end position="572"/>
    </location>
</feature>
<dbReference type="Proteomes" id="UP000683000">
    <property type="component" value="Unassembled WGS sequence"/>
</dbReference>
<feature type="region of interest" description="Disordered" evidence="1">
    <location>
        <begin position="1"/>
        <end position="36"/>
    </location>
</feature>
<feature type="region of interest" description="Disordered" evidence="1">
    <location>
        <begin position="48"/>
        <end position="121"/>
    </location>
</feature>
<dbReference type="OrthoDB" id="2685117at2759"/>
<dbReference type="EMBL" id="JAGFBS010000051">
    <property type="protein sequence ID" value="KAG6370454.1"/>
    <property type="molecule type" value="Genomic_DNA"/>
</dbReference>
<gene>
    <name evidence="3" type="ORF">JVT61DRAFT_12077</name>
</gene>
<feature type="region of interest" description="Disordered" evidence="1">
    <location>
        <begin position="242"/>
        <end position="316"/>
    </location>
</feature>
<feature type="compositionally biased region" description="Polar residues" evidence="1">
    <location>
        <begin position="254"/>
        <end position="265"/>
    </location>
</feature>
<proteinExistence type="predicted"/>
<feature type="compositionally biased region" description="Basic residues" evidence="1">
    <location>
        <begin position="73"/>
        <end position="83"/>
    </location>
</feature>
<accession>A0A8I2YEP1</accession>
<feature type="compositionally biased region" description="Basic and acidic residues" evidence="1">
    <location>
        <begin position="54"/>
        <end position="65"/>
    </location>
</feature>